<protein>
    <recommendedName>
        <fullName evidence="3">Ketoreductase domain-containing protein</fullName>
    </recommendedName>
</protein>
<keyword evidence="2" id="KW-0560">Oxidoreductase</keyword>
<accession>A0A365K8M6</accession>
<dbReference type="InterPro" id="IPR057326">
    <property type="entry name" value="KR_dom"/>
</dbReference>
<dbReference type="RefSeq" id="WP_112229847.1">
    <property type="nucleotide sequence ID" value="NZ_QLZQ01000001.1"/>
</dbReference>
<sequence length="274" mass="29308">MTKDVYVITGGSEDLAIALAQHIGQKGTLLLVDACEKCLGQVKQQLEQKGINDVRCETADLTSKQAVGKLAEKTSALGSLRGLIHAAGMSNTSDSKRMMAENVIGMSHVLEAFLPLADEATSAVMVSSMSAYMVPQNGQYMDALKQQLSANLLETLNQFTQGDAGAANSMSKLAVQLIVEDQAWAWGEKGARLNSVSPGLMNEPGACEDIQTMLDHTPLRRTAEPEEIASAIGFLLSDSASYITGIDLRIDGGAIANYPRMKAAISQQKTKRFQ</sequence>
<dbReference type="SUPFAM" id="SSF51735">
    <property type="entry name" value="NAD(P)-binding Rossmann-fold domains"/>
    <property type="match status" value="1"/>
</dbReference>
<evidence type="ECO:0000256" key="2">
    <source>
        <dbReference type="ARBA" id="ARBA00023002"/>
    </source>
</evidence>
<reference evidence="4 5" key="1">
    <citation type="submission" date="2018-06" db="EMBL/GenBank/DDBJ databases">
        <title>The draft genome sequences of strains SCU63 and S1.</title>
        <authorList>
            <person name="Gan L."/>
        </authorList>
    </citation>
    <scope>NUCLEOTIDE SEQUENCE [LARGE SCALE GENOMIC DNA]</scope>
    <source>
        <strain evidence="4 5">S1</strain>
    </source>
</reference>
<dbReference type="OrthoDB" id="9803333at2"/>
<dbReference type="GO" id="GO:0016616">
    <property type="term" value="F:oxidoreductase activity, acting on the CH-OH group of donors, NAD or NADP as acceptor"/>
    <property type="evidence" value="ECO:0007669"/>
    <property type="project" value="TreeGrafter"/>
</dbReference>
<dbReference type="Proteomes" id="UP000251869">
    <property type="component" value="Unassembled WGS sequence"/>
</dbReference>
<dbReference type="InterPro" id="IPR002347">
    <property type="entry name" value="SDR_fam"/>
</dbReference>
<dbReference type="PRINTS" id="PR00081">
    <property type="entry name" value="GDHRDH"/>
</dbReference>
<feature type="domain" description="Ketoreductase" evidence="3">
    <location>
        <begin position="4"/>
        <end position="189"/>
    </location>
</feature>
<evidence type="ECO:0000313" key="5">
    <source>
        <dbReference type="Proteomes" id="UP000251869"/>
    </source>
</evidence>
<comment type="caution">
    <text evidence="4">The sequence shown here is derived from an EMBL/GenBank/DDBJ whole genome shotgun (WGS) entry which is preliminary data.</text>
</comment>
<dbReference type="PANTHER" id="PTHR42760">
    <property type="entry name" value="SHORT-CHAIN DEHYDROGENASES/REDUCTASES FAMILY MEMBER"/>
    <property type="match status" value="1"/>
</dbReference>
<organism evidence="4 5">
    <name type="scientific">Planococcus maitriensis</name>
    <dbReference type="NCBI Taxonomy" id="221799"/>
    <lineage>
        <taxon>Bacteria</taxon>
        <taxon>Bacillati</taxon>
        <taxon>Bacillota</taxon>
        <taxon>Bacilli</taxon>
        <taxon>Bacillales</taxon>
        <taxon>Caryophanaceae</taxon>
        <taxon>Planococcus</taxon>
    </lineage>
</organism>
<dbReference type="InterPro" id="IPR036291">
    <property type="entry name" value="NAD(P)-bd_dom_sf"/>
</dbReference>
<name>A0A365K8M6_9BACL</name>
<dbReference type="Gene3D" id="3.40.50.720">
    <property type="entry name" value="NAD(P)-binding Rossmann-like Domain"/>
    <property type="match status" value="1"/>
</dbReference>
<comment type="similarity">
    <text evidence="1">Belongs to the short-chain dehydrogenases/reductases (SDR) family.</text>
</comment>
<dbReference type="EMBL" id="QLZQ01000001">
    <property type="protein sequence ID" value="RAZ69160.1"/>
    <property type="molecule type" value="Genomic_DNA"/>
</dbReference>
<dbReference type="Pfam" id="PF00106">
    <property type="entry name" value="adh_short"/>
    <property type="match status" value="1"/>
</dbReference>
<dbReference type="SMART" id="SM00822">
    <property type="entry name" value="PKS_KR"/>
    <property type="match status" value="1"/>
</dbReference>
<dbReference type="AlphaFoldDB" id="A0A365K8M6"/>
<evidence type="ECO:0000259" key="3">
    <source>
        <dbReference type="SMART" id="SM00822"/>
    </source>
</evidence>
<evidence type="ECO:0000256" key="1">
    <source>
        <dbReference type="ARBA" id="ARBA00006484"/>
    </source>
</evidence>
<proteinExistence type="inferred from homology"/>
<gene>
    <name evidence="4" type="ORF">DP119_00400</name>
</gene>
<keyword evidence="5" id="KW-1185">Reference proteome</keyword>
<evidence type="ECO:0000313" key="4">
    <source>
        <dbReference type="EMBL" id="RAZ69160.1"/>
    </source>
</evidence>
<dbReference type="PANTHER" id="PTHR42760:SF133">
    <property type="entry name" value="3-OXOACYL-[ACYL-CARRIER-PROTEIN] REDUCTASE"/>
    <property type="match status" value="1"/>
</dbReference>
<dbReference type="Pfam" id="PF13561">
    <property type="entry name" value="adh_short_C2"/>
    <property type="match status" value="1"/>
</dbReference>